<evidence type="ECO:0000313" key="8">
    <source>
        <dbReference type="Proteomes" id="UP000295399"/>
    </source>
</evidence>
<reference evidence="7 8" key="1">
    <citation type="submission" date="2019-03" db="EMBL/GenBank/DDBJ databases">
        <title>Genomic Encyclopedia of Type Strains, Phase IV (KMG-IV): sequencing the most valuable type-strain genomes for metagenomic binning, comparative biology and taxonomic classification.</title>
        <authorList>
            <person name="Goeker M."/>
        </authorList>
    </citation>
    <scope>NUCLEOTIDE SEQUENCE [LARGE SCALE GENOMIC DNA]</scope>
    <source>
        <strain evidence="7 8">DSM 2132</strain>
    </source>
</reference>
<keyword evidence="1 5" id="KW-0285">Flavoprotein</keyword>
<dbReference type="CDD" id="cd02148">
    <property type="entry name" value="RutE-like"/>
    <property type="match status" value="1"/>
</dbReference>
<dbReference type="EMBL" id="SLXO01000003">
    <property type="protein sequence ID" value="TCP36254.1"/>
    <property type="molecule type" value="Genomic_DNA"/>
</dbReference>
<accession>A0A4R2PMW4</accession>
<evidence type="ECO:0000313" key="7">
    <source>
        <dbReference type="EMBL" id="TCP36254.1"/>
    </source>
</evidence>
<dbReference type="InterPro" id="IPR050461">
    <property type="entry name" value="Nitroreductase_HadB/RutE"/>
</dbReference>
<dbReference type="PANTHER" id="PTHR43543:SF1">
    <property type="entry name" value="MALONIC SEMIALDEHYDE REDUCTASE RUTE-RELATED"/>
    <property type="match status" value="1"/>
</dbReference>
<dbReference type="Pfam" id="PF00881">
    <property type="entry name" value="Nitroreductase"/>
    <property type="match status" value="1"/>
</dbReference>
<dbReference type="InterPro" id="IPR023936">
    <property type="entry name" value="RutE-like"/>
</dbReference>
<dbReference type="InterPro" id="IPR029479">
    <property type="entry name" value="Nitroreductase"/>
</dbReference>
<evidence type="ECO:0000256" key="4">
    <source>
        <dbReference type="ARBA" id="ARBA00023002"/>
    </source>
</evidence>
<keyword evidence="2 5" id="KW-0288">FMN</keyword>
<dbReference type="SUPFAM" id="SSF55469">
    <property type="entry name" value="FMN-dependent nitroreductase-like"/>
    <property type="match status" value="1"/>
</dbReference>
<dbReference type="Proteomes" id="UP000295399">
    <property type="component" value="Unassembled WGS sequence"/>
</dbReference>
<proteinExistence type="inferred from homology"/>
<keyword evidence="8" id="KW-1185">Reference proteome</keyword>
<dbReference type="RefSeq" id="WP_200288062.1">
    <property type="nucleotide sequence ID" value="NZ_JACIGF010000003.1"/>
</dbReference>
<keyword evidence="3 5" id="KW-0521">NADP</keyword>
<sequence length="197" mass="22286">MPEQLSEQALDTLFRDARTYNNWLDKDIEEDTLHRLYDLLKWGPTSANCSPARFLFCRSVEAKARLAGHAMATNAEKIRKAPVTVIVAQHPRFYDWIPELFPHNPDAREWFAPNPDLAETTMFRNATLQGAYLIVAARALGLDCGPMSGFDNAAVDADFFADSEWRSNFLCSIGYGDPESIFPRHPRLDFDQACSVL</sequence>
<dbReference type="InterPro" id="IPR000415">
    <property type="entry name" value="Nitroreductase-like"/>
</dbReference>
<protein>
    <recommendedName>
        <fullName evidence="5">Putative NADH dehydrogenase/NAD(P)H nitroreductase EV659_103141</fullName>
        <ecNumber evidence="5">1.-.-.-</ecNumber>
    </recommendedName>
</protein>
<organism evidence="7 8">
    <name type="scientific">Rhodothalassium salexigens DSM 2132</name>
    <dbReference type="NCBI Taxonomy" id="1188247"/>
    <lineage>
        <taxon>Bacteria</taxon>
        <taxon>Pseudomonadati</taxon>
        <taxon>Pseudomonadota</taxon>
        <taxon>Alphaproteobacteria</taxon>
        <taxon>Rhodothalassiales</taxon>
        <taxon>Rhodothalassiaceae</taxon>
        <taxon>Rhodothalassium</taxon>
    </lineage>
</organism>
<evidence type="ECO:0000259" key="6">
    <source>
        <dbReference type="Pfam" id="PF00881"/>
    </source>
</evidence>
<dbReference type="GO" id="GO:0016491">
    <property type="term" value="F:oxidoreductase activity"/>
    <property type="evidence" value="ECO:0007669"/>
    <property type="project" value="UniProtKB-UniRule"/>
</dbReference>
<feature type="domain" description="Nitroreductase" evidence="6">
    <location>
        <begin position="22"/>
        <end position="175"/>
    </location>
</feature>
<name>A0A4R2PMW4_RHOSA</name>
<evidence type="ECO:0000256" key="5">
    <source>
        <dbReference type="HAMAP-Rule" id="MF_01204"/>
    </source>
</evidence>
<evidence type="ECO:0000256" key="1">
    <source>
        <dbReference type="ARBA" id="ARBA00022630"/>
    </source>
</evidence>
<gene>
    <name evidence="7" type="ORF">EV659_103141</name>
</gene>
<comment type="similarity">
    <text evidence="5">Belongs to the nitroreductase family. HadB/RutE subfamily.</text>
</comment>
<dbReference type="Gene3D" id="3.40.109.10">
    <property type="entry name" value="NADH Oxidase"/>
    <property type="match status" value="1"/>
</dbReference>
<keyword evidence="4 5" id="KW-0560">Oxidoreductase</keyword>
<dbReference type="FunCoup" id="A0A4R2PMW4">
    <property type="interactions" value="31"/>
</dbReference>
<dbReference type="PANTHER" id="PTHR43543">
    <property type="entry name" value="MALONIC SEMIALDEHYDE REDUCTASE RUTE-RELATED"/>
    <property type="match status" value="1"/>
</dbReference>
<keyword evidence="5" id="KW-0520">NAD</keyword>
<evidence type="ECO:0000256" key="3">
    <source>
        <dbReference type="ARBA" id="ARBA00022857"/>
    </source>
</evidence>
<evidence type="ECO:0000256" key="2">
    <source>
        <dbReference type="ARBA" id="ARBA00022643"/>
    </source>
</evidence>
<dbReference type="AlphaFoldDB" id="A0A4R2PMW4"/>
<comment type="caution">
    <text evidence="7">The sequence shown here is derived from an EMBL/GenBank/DDBJ whole genome shotgun (WGS) entry which is preliminary data.</text>
</comment>
<dbReference type="EC" id="1.-.-.-" evidence="5"/>
<dbReference type="NCBIfam" id="NF003768">
    <property type="entry name" value="PRK05365.1"/>
    <property type="match status" value="1"/>
</dbReference>
<dbReference type="InParanoid" id="A0A4R2PMW4"/>
<dbReference type="HAMAP" id="MF_01204">
    <property type="entry name" value="Oxidoreductase_RutE_HadB"/>
    <property type="match status" value="1"/>
</dbReference>
<comment type="cofactor">
    <cofactor evidence="5">
        <name>FMN</name>
        <dbReference type="ChEBI" id="CHEBI:58210"/>
    </cofactor>
</comment>